<dbReference type="InterPro" id="IPR001849">
    <property type="entry name" value="PH_domain"/>
</dbReference>
<feature type="compositionally biased region" description="Basic and acidic residues" evidence="2">
    <location>
        <begin position="666"/>
        <end position="691"/>
    </location>
</feature>
<gene>
    <name evidence="5" type="ORF">B9479_007777</name>
</gene>
<feature type="compositionally biased region" description="Pro residues" evidence="2">
    <location>
        <begin position="336"/>
        <end position="349"/>
    </location>
</feature>
<proteinExistence type="predicted"/>
<accession>A0A5D3ANI7</accession>
<feature type="compositionally biased region" description="Pro residues" evidence="2">
    <location>
        <begin position="364"/>
        <end position="376"/>
    </location>
</feature>
<organism evidence="5 6">
    <name type="scientific">Cryptococcus floricola</name>
    <dbReference type="NCBI Taxonomy" id="2591691"/>
    <lineage>
        <taxon>Eukaryota</taxon>
        <taxon>Fungi</taxon>
        <taxon>Dikarya</taxon>
        <taxon>Basidiomycota</taxon>
        <taxon>Agaricomycotina</taxon>
        <taxon>Tremellomycetes</taxon>
        <taxon>Tremellales</taxon>
        <taxon>Cryptococcaceae</taxon>
        <taxon>Cryptococcus</taxon>
    </lineage>
</organism>
<feature type="region of interest" description="Disordered" evidence="2">
    <location>
        <begin position="552"/>
        <end position="691"/>
    </location>
</feature>
<dbReference type="AlphaFoldDB" id="A0A5D3ANI7"/>
<feature type="compositionally biased region" description="Low complexity" evidence="2">
    <location>
        <begin position="350"/>
        <end position="363"/>
    </location>
</feature>
<dbReference type="EMBL" id="NIDF01000205">
    <property type="protein sequence ID" value="TYJ51643.1"/>
    <property type="molecule type" value="Genomic_DNA"/>
</dbReference>
<evidence type="ECO:0000259" key="4">
    <source>
        <dbReference type="PROSITE" id="PS51263"/>
    </source>
</evidence>
<dbReference type="InterPro" id="IPR029006">
    <property type="entry name" value="ADF-H/Gelsolin-like_dom_sf"/>
</dbReference>
<dbReference type="InterPro" id="IPR002108">
    <property type="entry name" value="ADF-H"/>
</dbReference>
<dbReference type="GO" id="GO:0003779">
    <property type="term" value="F:actin binding"/>
    <property type="evidence" value="ECO:0007669"/>
    <property type="project" value="InterPro"/>
</dbReference>
<feature type="compositionally biased region" description="Basic and acidic residues" evidence="2">
    <location>
        <begin position="447"/>
        <end position="471"/>
    </location>
</feature>
<dbReference type="PANTHER" id="PTHR15073:SF1">
    <property type="entry name" value="RETICULOCYTE-BINDING PROTEIN HOMOLOG 2A"/>
    <property type="match status" value="1"/>
</dbReference>
<sequence length="888" mass="97443">MSLDVSHPALTAARQAIADPSDPTTWFLLTYSPTAQPQVVPLASGPLPVLPAWQTHLEETDQGVLFGYAEIADKGLVLLYLRPDVGGVKRARAIVHSRAIASMYPEYSAIITIADPEELTEELVAERLGLGVPAPVEKEKEKARVEIPAETGSPSRANFSERRKPPPQLSALGLGTPPEPAAVAVPSVEQLKEQDDRNRKPSFTSRLKHTFHRSSPSIEDTPTPTSFSSPSTPASTSSPSNTDKPTPRTPTSPTNPGSPSMGMGMGMGSGRFKAGSLGKVFGKKTATSTSPATTSPSLANPNGFDQLDQPPRPISHDFSPSIDHGPALPPKDSSPSPSPLAPTPTPAPSAPSLHAAHGHSPYPTATPPLLAPPVPAPLVSRDSQTSAASQYHTPLGSPSASPSEEIVPNARSTSLLTPTPLLTPEPAPGGKAGLSPSPSARQVLYDARQKSLDREREIQERFRRDLSEKDAPPGGYVNGQGGGQGQGGGYESSTRLAYDTDTDTEDERVKPTPGERVVVAVPSLDALPVSPVAVDDVPGGAGGATSPGLVGLMGRGAFPSPPPFNGIGRGLPELEPGAETETRETHELEEAQQQAMMRHEMSALHTEQQAEEEVAREAQDPAERQVAEEKARVDGEIEERLRVEYEERVRREREREREREEEEEEERVRREREEEQRERRREVEEEERRLAEEERLRIVAEEEERQRLEEEERVEAERQRLEEEERQRLEEEERARVQAEQERKRVEEEALAAKKRAEEEAEKQKIEVELAKKQAIRDGLLSGKRDGGVMLRGWVTAQTYKSMTWRRRHFQLLPTEMRLFKNESDAKPMQTIFFGPSTTISEAYEESQVKDSFKLVSSAPGKGDEEFFLFTDSAEDKEVVLEGIRLCI</sequence>
<feature type="domain" description="PH" evidence="3">
    <location>
        <begin position="788"/>
        <end position="888"/>
    </location>
</feature>
<dbReference type="InterPro" id="IPR011993">
    <property type="entry name" value="PH-like_dom_sf"/>
</dbReference>
<dbReference type="Gene3D" id="2.30.29.30">
    <property type="entry name" value="Pleckstrin-homology domain (PH domain)/Phosphotyrosine-binding domain (PTB)"/>
    <property type="match status" value="1"/>
</dbReference>
<dbReference type="GO" id="GO:0000226">
    <property type="term" value="P:microtubule cytoskeleton organization"/>
    <property type="evidence" value="ECO:0007669"/>
    <property type="project" value="TreeGrafter"/>
</dbReference>
<evidence type="ECO:0008006" key="7">
    <source>
        <dbReference type="Google" id="ProtNLM"/>
    </source>
</evidence>
<feature type="compositionally biased region" description="Basic and acidic residues" evidence="2">
    <location>
        <begin position="613"/>
        <end position="658"/>
    </location>
</feature>
<feature type="compositionally biased region" description="Polar residues" evidence="2">
    <location>
        <begin position="381"/>
        <end position="402"/>
    </location>
</feature>
<evidence type="ECO:0000313" key="5">
    <source>
        <dbReference type="EMBL" id="TYJ51643.1"/>
    </source>
</evidence>
<dbReference type="Gene3D" id="3.40.20.10">
    <property type="entry name" value="Severin"/>
    <property type="match status" value="1"/>
</dbReference>
<feature type="compositionally biased region" description="Low complexity" evidence="2">
    <location>
        <begin position="221"/>
        <end position="240"/>
    </location>
</feature>
<feature type="compositionally biased region" description="Basic and acidic residues" evidence="2">
    <location>
        <begin position="138"/>
        <end position="147"/>
    </location>
</feature>
<name>A0A5D3ANI7_9TREE</name>
<feature type="compositionally biased region" description="Basic and acidic residues" evidence="2">
    <location>
        <begin position="580"/>
        <end position="589"/>
    </location>
</feature>
<feature type="compositionally biased region" description="Gly residues" evidence="2">
    <location>
        <begin position="476"/>
        <end position="490"/>
    </location>
</feature>
<feature type="region of interest" description="Disordered" evidence="2">
    <location>
        <begin position="703"/>
        <end position="734"/>
    </location>
</feature>
<dbReference type="SUPFAM" id="SSF55753">
    <property type="entry name" value="Actin depolymerizing proteins"/>
    <property type="match status" value="1"/>
</dbReference>
<dbReference type="Pfam" id="PF00169">
    <property type="entry name" value="PH"/>
    <property type="match status" value="1"/>
</dbReference>
<feature type="compositionally biased region" description="Basic and acidic residues" evidence="2">
    <location>
        <begin position="190"/>
        <end position="199"/>
    </location>
</feature>
<keyword evidence="1" id="KW-0175">Coiled coil</keyword>
<evidence type="ECO:0000259" key="3">
    <source>
        <dbReference type="PROSITE" id="PS50003"/>
    </source>
</evidence>
<dbReference type="PANTHER" id="PTHR15073">
    <property type="entry name" value="MICROTUBULE-ASSOCIATED PROTEIN"/>
    <property type="match status" value="1"/>
</dbReference>
<feature type="region of interest" description="Disordered" evidence="2">
    <location>
        <begin position="138"/>
        <end position="516"/>
    </location>
</feature>
<dbReference type="SUPFAM" id="SSF50729">
    <property type="entry name" value="PH domain-like"/>
    <property type="match status" value="1"/>
</dbReference>
<protein>
    <recommendedName>
        <fullName evidence="7">PH domain-containing protein</fullName>
    </recommendedName>
</protein>
<dbReference type="PROSITE" id="PS50003">
    <property type="entry name" value="PH_DOMAIN"/>
    <property type="match status" value="1"/>
</dbReference>
<evidence type="ECO:0000256" key="2">
    <source>
        <dbReference type="SAM" id="MobiDB-lite"/>
    </source>
</evidence>
<dbReference type="GO" id="GO:0015630">
    <property type="term" value="C:microtubule cytoskeleton"/>
    <property type="evidence" value="ECO:0007669"/>
    <property type="project" value="TreeGrafter"/>
</dbReference>
<feature type="compositionally biased region" description="Low complexity" evidence="2">
    <location>
        <begin position="285"/>
        <end position="297"/>
    </location>
</feature>
<dbReference type="InterPro" id="IPR051483">
    <property type="entry name" value="MAP7_domain-containing"/>
</dbReference>
<dbReference type="PROSITE" id="PS51263">
    <property type="entry name" value="ADF_H"/>
    <property type="match status" value="1"/>
</dbReference>
<dbReference type="Proteomes" id="UP000322245">
    <property type="component" value="Unassembled WGS sequence"/>
</dbReference>
<keyword evidence="6" id="KW-1185">Reference proteome</keyword>
<evidence type="ECO:0000256" key="1">
    <source>
        <dbReference type="ARBA" id="ARBA00023054"/>
    </source>
</evidence>
<comment type="caution">
    <text evidence="5">The sequence shown here is derived from an EMBL/GenBank/DDBJ whole genome shotgun (WGS) entry which is preliminary data.</text>
</comment>
<feature type="domain" description="ADF-H" evidence="4">
    <location>
        <begin position="2"/>
        <end position="129"/>
    </location>
</feature>
<feature type="compositionally biased region" description="Low complexity" evidence="2">
    <location>
        <begin position="249"/>
        <end position="262"/>
    </location>
</feature>
<evidence type="ECO:0000313" key="6">
    <source>
        <dbReference type="Proteomes" id="UP000322245"/>
    </source>
</evidence>
<reference evidence="5 6" key="1">
    <citation type="submission" date="2017-05" db="EMBL/GenBank/DDBJ databases">
        <title>The Genome Sequence of Tsuchiyaea wingfieldii DSM 27421.</title>
        <authorList>
            <person name="Cuomo C."/>
            <person name="Passer A."/>
            <person name="Billmyre B."/>
            <person name="Heitman J."/>
        </authorList>
    </citation>
    <scope>NUCLEOTIDE SEQUENCE [LARGE SCALE GENOMIC DNA]</scope>
    <source>
        <strain evidence="5 6">DSM 27421</strain>
    </source>
</reference>